<evidence type="ECO:0000313" key="3">
    <source>
        <dbReference type="Proteomes" id="UP000234271"/>
    </source>
</evidence>
<evidence type="ECO:0000313" key="2">
    <source>
        <dbReference type="EMBL" id="AUI67715.1"/>
    </source>
</evidence>
<feature type="transmembrane region" description="Helical" evidence="1">
    <location>
        <begin position="96"/>
        <end position="117"/>
    </location>
</feature>
<keyword evidence="1" id="KW-0472">Membrane</keyword>
<keyword evidence="1" id="KW-1133">Transmembrane helix</keyword>
<feature type="transmembrane region" description="Helical" evidence="1">
    <location>
        <begin position="153"/>
        <end position="176"/>
    </location>
</feature>
<keyword evidence="1" id="KW-0812">Transmembrane</keyword>
<feature type="transmembrane region" description="Helical" evidence="1">
    <location>
        <begin position="386"/>
        <end position="407"/>
    </location>
</feature>
<dbReference type="KEGG" id="blep:AL038_03305"/>
<feature type="transmembrane region" description="Helical" evidence="1">
    <location>
        <begin position="483"/>
        <end position="504"/>
    </location>
</feature>
<evidence type="ECO:0000256" key="1">
    <source>
        <dbReference type="SAM" id="Phobius"/>
    </source>
</evidence>
<dbReference type="EMBL" id="CP018889">
    <property type="protein sequence ID" value="AUI67715.1"/>
    <property type="molecule type" value="Genomic_DNA"/>
</dbReference>
<dbReference type="RefSeq" id="WP_062148991.1">
    <property type="nucleotide sequence ID" value="NZ_CP012373.2"/>
</dbReference>
<feature type="transmembrane region" description="Helical" evidence="1">
    <location>
        <begin position="428"/>
        <end position="445"/>
    </location>
</feature>
<name>A0A2N9YB68_9GAMM</name>
<sequence length="672" mass="77278">MKKNINVLSIIIVVAVFIAGVITVYLPISSFHDLTVENVYFTQPSQSQLHTFDSTPQVKAHRVVLITLFLAICLAGFLLKIKYIKDLTLSSYQRNIWGYFVGGAIIVGGIYNLFLLGGAAKTQLLYMLVYVASYLFFLLGIKNLNNLTKKNNFFLILLAIAVCIITLALSNNILYFNDIAGFIFLNAHYDLAYSSTARLVHGLNLYEEITTSGFGIIVPILFSFFIRLGLSIDFLINLACLFYFTSALTILYLYNSKNTLFILFVIFCASILIYTGFSIRYLCFPISLIMIFLVRGNISGFVLGSVSAFSVLWNPETGVSIAFGCLVFLILRENKKVYTLILLFIKFVTGLTTTFLIFYSIFYIILGYLPNPPMGFLTYLIERSSGYGGIPLPFNTLMLVIFIHSLYTVTNNTLLWLSSETPLNIKRSFKSAVATMLLIWFAYYVNRPEITALKLSIYCFLYIFLIADIFNTRYLYVLQKEKISFKLIHVSIAIVCILMTYLTYLQTRELSSFIQENNIKKLIMNSPLQYNPIDGFTSRFYLPSELVTILNKKIVFIKNSVESETAFHFSLYGDFISYLSKNYQLLPYYNVYAEVMNELKYDKLAQQIELKKPELLLFDDFSSDEKQSLSKFHYANLMEGYGIFYDQVTKRMSHTYYLDKQKDGWIVWRRRH</sequence>
<dbReference type="AlphaFoldDB" id="A0A2N9YB68"/>
<feature type="transmembrane region" description="Helical" evidence="1">
    <location>
        <begin position="260"/>
        <end position="279"/>
    </location>
</feature>
<dbReference type="STRING" id="288004.AL038_03305"/>
<proteinExistence type="predicted"/>
<feature type="transmembrane region" description="Helical" evidence="1">
    <location>
        <begin position="123"/>
        <end position="141"/>
    </location>
</feature>
<feature type="transmembrane region" description="Helical" evidence="1">
    <location>
        <begin position="286"/>
        <end position="306"/>
    </location>
</feature>
<feature type="transmembrane region" description="Helical" evidence="1">
    <location>
        <begin position="7"/>
        <end position="28"/>
    </location>
</feature>
<feature type="transmembrane region" description="Helical" evidence="1">
    <location>
        <begin position="451"/>
        <end position="471"/>
    </location>
</feature>
<feature type="transmembrane region" description="Helical" evidence="1">
    <location>
        <begin position="63"/>
        <end position="84"/>
    </location>
</feature>
<protein>
    <submittedName>
        <fullName evidence="2">Uncharacterized protein</fullName>
    </submittedName>
</protein>
<gene>
    <name evidence="2" type="ORF">BLE401_02725</name>
</gene>
<keyword evidence="3" id="KW-1185">Reference proteome</keyword>
<feature type="transmembrane region" description="Helical" evidence="1">
    <location>
        <begin position="343"/>
        <end position="366"/>
    </location>
</feature>
<accession>A0A2N9YB68</accession>
<dbReference type="Proteomes" id="UP000234271">
    <property type="component" value="Chromosome"/>
</dbReference>
<dbReference type="OrthoDB" id="7107744at2"/>
<feature type="transmembrane region" description="Helical" evidence="1">
    <location>
        <begin position="312"/>
        <end position="331"/>
    </location>
</feature>
<organism evidence="2 3">
    <name type="scientific">Beggiatoa leptomitoformis</name>
    <dbReference type="NCBI Taxonomy" id="288004"/>
    <lineage>
        <taxon>Bacteria</taxon>
        <taxon>Pseudomonadati</taxon>
        <taxon>Pseudomonadota</taxon>
        <taxon>Gammaproteobacteria</taxon>
        <taxon>Thiotrichales</taxon>
        <taxon>Thiotrichaceae</taxon>
        <taxon>Beggiatoa</taxon>
    </lineage>
</organism>
<reference evidence="3" key="1">
    <citation type="submission" date="2016-12" db="EMBL/GenBank/DDBJ databases">
        <title>Complete Genome Sequence of Beggiatoa leptomitiformis D-401.</title>
        <authorList>
            <person name="Fomenkov A."/>
            <person name="Vincze T."/>
            <person name="Grabovich M."/>
            <person name="Anton B.P."/>
            <person name="Dubinina G."/>
            <person name="Orlova M."/>
            <person name="Belousova E."/>
            <person name="Roberts R.J."/>
        </authorList>
    </citation>
    <scope>NUCLEOTIDE SEQUENCE [LARGE SCALE GENOMIC DNA]</scope>
    <source>
        <strain evidence="3">D-401</strain>
    </source>
</reference>
<feature type="transmembrane region" description="Helical" evidence="1">
    <location>
        <begin position="235"/>
        <end position="254"/>
    </location>
</feature>
<feature type="transmembrane region" description="Helical" evidence="1">
    <location>
        <begin position="209"/>
        <end position="228"/>
    </location>
</feature>